<comment type="caution">
    <text evidence="3">The sequence shown here is derived from an EMBL/GenBank/DDBJ whole genome shotgun (WGS) entry which is preliminary data.</text>
</comment>
<proteinExistence type="predicted"/>
<evidence type="ECO:0008006" key="5">
    <source>
        <dbReference type="Google" id="ProtNLM"/>
    </source>
</evidence>
<accession>A0ABT8TS78</accession>
<keyword evidence="4" id="KW-1185">Reference proteome</keyword>
<protein>
    <recommendedName>
        <fullName evidence="5">Lipoprotein</fullName>
    </recommendedName>
</protein>
<dbReference type="PROSITE" id="PS51257">
    <property type="entry name" value="PROKAR_LIPOPROTEIN"/>
    <property type="match status" value="1"/>
</dbReference>
<feature type="chain" id="PRO_5045723447" description="Lipoprotein" evidence="2">
    <location>
        <begin position="26"/>
        <end position="208"/>
    </location>
</feature>
<name>A0ABT8TS78_9ACTN</name>
<dbReference type="EMBL" id="JAULSC010000014">
    <property type="protein sequence ID" value="MDO3396817.1"/>
    <property type="molecule type" value="Genomic_DNA"/>
</dbReference>
<reference evidence="3" key="1">
    <citation type="submission" date="2023-06" db="EMBL/GenBank/DDBJ databases">
        <title>Genome sequence of Nocardioides sp. SOB44.</title>
        <authorList>
            <person name="Zhang G."/>
        </authorList>
    </citation>
    <scope>NUCLEOTIDE SEQUENCE</scope>
    <source>
        <strain evidence="3">SOB44</strain>
    </source>
</reference>
<dbReference type="RefSeq" id="WP_302709010.1">
    <property type="nucleotide sequence ID" value="NZ_JAULSC010000014.1"/>
</dbReference>
<sequence>MIKPASPTPLVALLLGATLALGSSACGSGEGPEAAPASSSGAPVSPSESEASPSAAPETGAEPEAEPATGPRVRLPVLQVRLPDDTWTPSPVQGGFGGGFTEDGTGQLFVNQFPTVSSNPSLDQLAEIRLEQLRRDESFPVAIGDEVTVDGIGGVSLEGSGGGTHVFVLETLVLQPEPLAVAVEIRTRGGQALHRERVESVLASWQWR</sequence>
<feature type="region of interest" description="Disordered" evidence="1">
    <location>
        <begin position="24"/>
        <end position="74"/>
    </location>
</feature>
<feature type="compositionally biased region" description="Low complexity" evidence="1">
    <location>
        <begin position="24"/>
        <end position="71"/>
    </location>
</feature>
<keyword evidence="2" id="KW-0732">Signal</keyword>
<organism evidence="3 4">
    <name type="scientific">Nocardioides cremeus</name>
    <dbReference type="NCBI Taxonomy" id="3058044"/>
    <lineage>
        <taxon>Bacteria</taxon>
        <taxon>Bacillati</taxon>
        <taxon>Actinomycetota</taxon>
        <taxon>Actinomycetes</taxon>
        <taxon>Propionibacteriales</taxon>
        <taxon>Nocardioidaceae</taxon>
        <taxon>Nocardioides</taxon>
    </lineage>
</organism>
<gene>
    <name evidence="3" type="ORF">QWJ41_13895</name>
</gene>
<evidence type="ECO:0000313" key="3">
    <source>
        <dbReference type="EMBL" id="MDO3396817.1"/>
    </source>
</evidence>
<dbReference type="Proteomes" id="UP001168363">
    <property type="component" value="Unassembled WGS sequence"/>
</dbReference>
<evidence type="ECO:0000256" key="1">
    <source>
        <dbReference type="SAM" id="MobiDB-lite"/>
    </source>
</evidence>
<evidence type="ECO:0000256" key="2">
    <source>
        <dbReference type="SAM" id="SignalP"/>
    </source>
</evidence>
<feature type="signal peptide" evidence="2">
    <location>
        <begin position="1"/>
        <end position="25"/>
    </location>
</feature>
<evidence type="ECO:0000313" key="4">
    <source>
        <dbReference type="Proteomes" id="UP001168363"/>
    </source>
</evidence>